<dbReference type="PROSITE" id="PS51457">
    <property type="entry name" value="BEN"/>
    <property type="match status" value="1"/>
</dbReference>
<name>A0A9D4PQZ1_RHISA</name>
<evidence type="ECO:0000256" key="2">
    <source>
        <dbReference type="SAM" id="MobiDB-lite"/>
    </source>
</evidence>
<gene>
    <name evidence="5" type="ORF">HPB52_008354</name>
</gene>
<dbReference type="VEuPathDB" id="VectorBase:RSAN_040631"/>
<dbReference type="InterPro" id="IPR018379">
    <property type="entry name" value="BEN_domain"/>
</dbReference>
<proteinExistence type="predicted"/>
<organism evidence="5 6">
    <name type="scientific">Rhipicephalus sanguineus</name>
    <name type="common">Brown dog tick</name>
    <name type="synonym">Ixodes sanguineus</name>
    <dbReference type="NCBI Taxonomy" id="34632"/>
    <lineage>
        <taxon>Eukaryota</taxon>
        <taxon>Metazoa</taxon>
        <taxon>Ecdysozoa</taxon>
        <taxon>Arthropoda</taxon>
        <taxon>Chelicerata</taxon>
        <taxon>Arachnida</taxon>
        <taxon>Acari</taxon>
        <taxon>Parasitiformes</taxon>
        <taxon>Ixodida</taxon>
        <taxon>Ixodoidea</taxon>
        <taxon>Ixodidae</taxon>
        <taxon>Rhipicephalinae</taxon>
        <taxon>Rhipicephalus</taxon>
        <taxon>Rhipicephalus</taxon>
    </lineage>
</organism>
<feature type="transmembrane region" description="Helical" evidence="3">
    <location>
        <begin position="381"/>
        <end position="404"/>
    </location>
</feature>
<reference evidence="5" key="2">
    <citation type="submission" date="2021-09" db="EMBL/GenBank/DDBJ databases">
        <authorList>
            <person name="Jia N."/>
            <person name="Wang J."/>
            <person name="Shi W."/>
            <person name="Du L."/>
            <person name="Sun Y."/>
            <person name="Zhan W."/>
            <person name="Jiang J."/>
            <person name="Wang Q."/>
            <person name="Zhang B."/>
            <person name="Ji P."/>
            <person name="Sakyi L.B."/>
            <person name="Cui X."/>
            <person name="Yuan T."/>
            <person name="Jiang B."/>
            <person name="Yang W."/>
            <person name="Lam T.T.-Y."/>
            <person name="Chang Q."/>
            <person name="Ding S."/>
            <person name="Wang X."/>
            <person name="Zhu J."/>
            <person name="Ruan X."/>
            <person name="Zhao L."/>
            <person name="Wei J."/>
            <person name="Que T."/>
            <person name="Du C."/>
            <person name="Cheng J."/>
            <person name="Dai P."/>
            <person name="Han X."/>
            <person name="Huang E."/>
            <person name="Gao Y."/>
            <person name="Liu J."/>
            <person name="Shao H."/>
            <person name="Ye R."/>
            <person name="Li L."/>
            <person name="Wei W."/>
            <person name="Wang X."/>
            <person name="Wang C."/>
            <person name="Huo Q."/>
            <person name="Li W."/>
            <person name="Guo W."/>
            <person name="Chen H."/>
            <person name="Chen S."/>
            <person name="Zhou L."/>
            <person name="Zhou L."/>
            <person name="Ni X."/>
            <person name="Tian J."/>
            <person name="Zhou Y."/>
            <person name="Sheng Y."/>
            <person name="Liu T."/>
            <person name="Pan Y."/>
            <person name="Xia L."/>
            <person name="Li J."/>
            <person name="Zhao F."/>
            <person name="Cao W."/>
        </authorList>
    </citation>
    <scope>NUCLEOTIDE SEQUENCE</scope>
    <source>
        <strain evidence="5">Rsan-2018</strain>
        <tissue evidence="5">Larvae</tissue>
    </source>
</reference>
<dbReference type="GO" id="GO:0045892">
    <property type="term" value="P:negative regulation of DNA-templated transcription"/>
    <property type="evidence" value="ECO:0007669"/>
    <property type="project" value="InterPro"/>
</dbReference>
<feature type="compositionally biased region" description="Acidic residues" evidence="2">
    <location>
        <begin position="88"/>
        <end position="97"/>
    </location>
</feature>
<evidence type="ECO:0000313" key="6">
    <source>
        <dbReference type="Proteomes" id="UP000821837"/>
    </source>
</evidence>
<feature type="coiled-coil region" evidence="1">
    <location>
        <begin position="154"/>
        <end position="195"/>
    </location>
</feature>
<evidence type="ECO:0000313" key="5">
    <source>
        <dbReference type="EMBL" id="KAH7951387.1"/>
    </source>
</evidence>
<evidence type="ECO:0000256" key="3">
    <source>
        <dbReference type="SAM" id="Phobius"/>
    </source>
</evidence>
<dbReference type="Pfam" id="PF10523">
    <property type="entry name" value="BEN"/>
    <property type="match status" value="1"/>
</dbReference>
<dbReference type="InterPro" id="IPR040391">
    <property type="entry name" value="BEND5"/>
</dbReference>
<dbReference type="EMBL" id="JABSTV010001251">
    <property type="protein sequence ID" value="KAH7951387.1"/>
    <property type="molecule type" value="Genomic_DNA"/>
</dbReference>
<keyword evidence="3" id="KW-0812">Transmembrane</keyword>
<feature type="domain" description="BEN" evidence="4">
    <location>
        <begin position="254"/>
        <end position="360"/>
    </location>
</feature>
<feature type="region of interest" description="Disordered" evidence="2">
    <location>
        <begin position="80"/>
        <end position="110"/>
    </location>
</feature>
<keyword evidence="1" id="KW-0175">Coiled coil</keyword>
<keyword evidence="6" id="KW-1185">Reference proteome</keyword>
<reference evidence="5" key="1">
    <citation type="journal article" date="2020" name="Cell">
        <title>Large-Scale Comparative Analyses of Tick Genomes Elucidate Their Genetic Diversity and Vector Capacities.</title>
        <authorList>
            <consortium name="Tick Genome and Microbiome Consortium (TIGMIC)"/>
            <person name="Jia N."/>
            <person name="Wang J."/>
            <person name="Shi W."/>
            <person name="Du L."/>
            <person name="Sun Y."/>
            <person name="Zhan W."/>
            <person name="Jiang J.F."/>
            <person name="Wang Q."/>
            <person name="Zhang B."/>
            <person name="Ji P."/>
            <person name="Bell-Sakyi L."/>
            <person name="Cui X.M."/>
            <person name="Yuan T.T."/>
            <person name="Jiang B.G."/>
            <person name="Yang W.F."/>
            <person name="Lam T.T."/>
            <person name="Chang Q.C."/>
            <person name="Ding S.J."/>
            <person name="Wang X.J."/>
            <person name="Zhu J.G."/>
            <person name="Ruan X.D."/>
            <person name="Zhao L."/>
            <person name="Wei J.T."/>
            <person name="Ye R.Z."/>
            <person name="Que T.C."/>
            <person name="Du C.H."/>
            <person name="Zhou Y.H."/>
            <person name="Cheng J.X."/>
            <person name="Dai P.F."/>
            <person name="Guo W.B."/>
            <person name="Han X.H."/>
            <person name="Huang E.J."/>
            <person name="Li L.F."/>
            <person name="Wei W."/>
            <person name="Gao Y.C."/>
            <person name="Liu J.Z."/>
            <person name="Shao H.Z."/>
            <person name="Wang X."/>
            <person name="Wang C.C."/>
            <person name="Yang T.C."/>
            <person name="Huo Q.B."/>
            <person name="Li W."/>
            <person name="Chen H.Y."/>
            <person name="Chen S.E."/>
            <person name="Zhou L.G."/>
            <person name="Ni X.B."/>
            <person name="Tian J.H."/>
            <person name="Sheng Y."/>
            <person name="Liu T."/>
            <person name="Pan Y.S."/>
            <person name="Xia L.Y."/>
            <person name="Li J."/>
            <person name="Zhao F."/>
            <person name="Cao W.C."/>
        </authorList>
    </citation>
    <scope>NUCLEOTIDE SEQUENCE</scope>
    <source>
        <strain evidence="5">Rsan-2018</strain>
    </source>
</reference>
<accession>A0A9D4PQZ1</accession>
<dbReference type="GO" id="GO:0003677">
    <property type="term" value="F:DNA binding"/>
    <property type="evidence" value="ECO:0007669"/>
    <property type="project" value="InterPro"/>
</dbReference>
<dbReference type="Proteomes" id="UP000821837">
    <property type="component" value="Chromosome 5"/>
</dbReference>
<dbReference type="Gene3D" id="1.10.10.2590">
    <property type="entry name" value="BEN domain"/>
    <property type="match status" value="1"/>
</dbReference>
<comment type="caution">
    <text evidence="5">The sequence shown here is derived from an EMBL/GenBank/DDBJ whole genome shotgun (WGS) entry which is preliminary data.</text>
</comment>
<dbReference type="PANTHER" id="PTHR14628">
    <property type="entry name" value="BEN DOMAIN-CONTAINING PROTEIN 5"/>
    <property type="match status" value="1"/>
</dbReference>
<dbReference type="PANTHER" id="PTHR14628:SF1">
    <property type="entry name" value="BEN DOMAIN-CONTAINING PROTEIN 5"/>
    <property type="match status" value="1"/>
</dbReference>
<evidence type="ECO:0000259" key="4">
    <source>
        <dbReference type="PROSITE" id="PS51457"/>
    </source>
</evidence>
<dbReference type="AlphaFoldDB" id="A0A9D4PQZ1"/>
<sequence length="425" mass="49464">MITHAKVRYEDDRKLAVVDIRDIENFHPENAKDFKSKFFYSVKWTDPDGTSDFYRARILALGESEEDLEAEGRGRQRLRFERMAYSPDGEDEDDDVEPERPAKKPSGPKQELLDMLKKKTDDIQQREEAALKKQKKRPTYDDRGGLVTELKYKVQRLEGLVERKCKKIEELRNKNEELEQEAMKLRQLNMRLQEKMLTAIDEGTGYSRASCSTKSGPDHSTREVDIDSMDVIPREKTPPQDDYARKENAMVDIGGGLQINSSAWHHIQGHQKDSLFVKDLLLGIWPKDQLKNRSLQGKRCPRFPDRPAKAPLTPWKVEVMRDCYRRRLQRQGIPETLMPAALKQLNHFVVEKLADLERLAKRELTYDVKLVGLAENEGQEALAYIGGYIGMWLGISLYSVYVFLEASLTTFFRSRWHLFRHLIHR</sequence>
<keyword evidence="3" id="KW-0472">Membrane</keyword>
<evidence type="ECO:0000256" key="1">
    <source>
        <dbReference type="SAM" id="Coils"/>
    </source>
</evidence>
<protein>
    <recommendedName>
        <fullName evidence="4">BEN domain-containing protein</fullName>
    </recommendedName>
</protein>
<keyword evidence="3" id="KW-1133">Transmembrane helix</keyword>